<dbReference type="KEGG" id="ppso:QPJ95_16805"/>
<sequence>MNYQARTTKIFAFFMDEHTGLLHRYTRPKHLDADQARDEINDLVEDLNSNIPDHTSEADIARLLDALRPALRCRHGSRTWPTTKVLLAALTDVLKEISTKPNNGDAEENALAMLTDWYRKFGDQMPAMGSTARTAALVDRGVMTAREARNANFMLSDDLNEFAKEQPMGHDEWTRHMEIIARLWRVTFTEAVERDGTPEPMRSE</sequence>
<gene>
    <name evidence="1" type="ORF">QPJ95_16805</name>
</gene>
<dbReference type="AlphaFoldDB" id="A0A9Y2KW51"/>
<evidence type="ECO:0000313" key="1">
    <source>
        <dbReference type="EMBL" id="WIY24245.1"/>
    </source>
</evidence>
<proteinExistence type="predicted"/>
<protein>
    <submittedName>
        <fullName evidence="1">Uncharacterized protein</fullName>
    </submittedName>
</protein>
<dbReference type="EMBL" id="CP127247">
    <property type="protein sequence ID" value="WIY24245.1"/>
    <property type="molecule type" value="Genomic_DNA"/>
</dbReference>
<evidence type="ECO:0000313" key="2">
    <source>
        <dbReference type="Proteomes" id="UP001238334"/>
    </source>
</evidence>
<organism evidence="1 2">
    <name type="scientific">Parasedimentitalea psychrophila</name>
    <dbReference type="NCBI Taxonomy" id="2997337"/>
    <lineage>
        <taxon>Bacteria</taxon>
        <taxon>Pseudomonadati</taxon>
        <taxon>Pseudomonadota</taxon>
        <taxon>Alphaproteobacteria</taxon>
        <taxon>Rhodobacterales</taxon>
        <taxon>Paracoccaceae</taxon>
        <taxon>Parasedimentitalea</taxon>
    </lineage>
</organism>
<reference evidence="1 2" key="1">
    <citation type="submission" date="2023-06" db="EMBL/GenBank/DDBJ databases">
        <title>Parasedimentitalea psychrophila sp. nov., a psychrophilic bacterium isolated from deep-sea sediment.</title>
        <authorList>
            <person name="Li A."/>
        </authorList>
    </citation>
    <scope>NUCLEOTIDE SEQUENCE [LARGE SCALE GENOMIC DNA]</scope>
    <source>
        <strain evidence="1 2">QS115</strain>
    </source>
</reference>
<name>A0A9Y2KW51_9RHOB</name>
<dbReference type="Proteomes" id="UP001238334">
    <property type="component" value="Chromosome"/>
</dbReference>
<keyword evidence="2" id="KW-1185">Reference proteome</keyword>
<accession>A0A9Y2KW51</accession>
<dbReference type="RefSeq" id="WP_270920967.1">
    <property type="nucleotide sequence ID" value="NZ_CP127247.1"/>
</dbReference>